<organism evidence="1 2">
    <name type="scientific">Polymorphobacter multimanifer</name>
    <dbReference type="NCBI Taxonomy" id="1070431"/>
    <lineage>
        <taxon>Bacteria</taxon>
        <taxon>Pseudomonadati</taxon>
        <taxon>Pseudomonadota</taxon>
        <taxon>Alphaproteobacteria</taxon>
        <taxon>Sphingomonadales</taxon>
        <taxon>Sphingosinicellaceae</taxon>
        <taxon>Polymorphobacter</taxon>
    </lineage>
</organism>
<dbReference type="RefSeq" id="WP_184195730.1">
    <property type="nucleotide sequence ID" value="NZ_JACIIV010000005.1"/>
</dbReference>
<gene>
    <name evidence="1" type="ORF">FHS79_000794</name>
</gene>
<protein>
    <recommendedName>
        <fullName evidence="3">DUF4230 domain-containing protein</fullName>
    </recommendedName>
</protein>
<dbReference type="AlphaFoldDB" id="A0A841L2V8"/>
<name>A0A841L2V8_9SPHN</name>
<evidence type="ECO:0008006" key="3">
    <source>
        <dbReference type="Google" id="ProtNLM"/>
    </source>
</evidence>
<reference evidence="1 2" key="1">
    <citation type="submission" date="2020-08" db="EMBL/GenBank/DDBJ databases">
        <title>Genomic Encyclopedia of Type Strains, Phase IV (KMG-IV): sequencing the most valuable type-strain genomes for metagenomic binning, comparative biology and taxonomic classification.</title>
        <authorList>
            <person name="Goeker M."/>
        </authorList>
    </citation>
    <scope>NUCLEOTIDE SEQUENCE [LARGE SCALE GENOMIC DNA]</scope>
    <source>
        <strain evidence="1 2">DSM 102189</strain>
    </source>
</reference>
<dbReference type="EMBL" id="JACIIV010000005">
    <property type="protein sequence ID" value="MBB6226636.1"/>
    <property type="molecule type" value="Genomic_DNA"/>
</dbReference>
<comment type="caution">
    <text evidence="1">The sequence shown here is derived from an EMBL/GenBank/DDBJ whole genome shotgun (WGS) entry which is preliminary data.</text>
</comment>
<sequence length="217" mass="23527">MIRVLLGLVAGLVLAFAAVTLIPEYLPSWLGGRAPVLSVADTTLQAIQRQQRLTVMTARLNSTITSRQQRLGGLLSASKTLIIPGTIRYEVDLSALKLETMRWNKEEQTLTIFAPRPVIAGPEVDLTRTTEYKDGALLLAFTDVEKAFDTANRAAVAANMRAQGASRGLVDLADEAARDTIGRLFLLPLITAGHADARVKVTFVTPPRPDLTTPPQE</sequence>
<accession>A0A841L2V8</accession>
<keyword evidence="2" id="KW-1185">Reference proteome</keyword>
<dbReference type="Proteomes" id="UP000538147">
    <property type="component" value="Unassembled WGS sequence"/>
</dbReference>
<dbReference type="InterPro" id="IPR025324">
    <property type="entry name" value="DUF4230"/>
</dbReference>
<evidence type="ECO:0000313" key="2">
    <source>
        <dbReference type="Proteomes" id="UP000538147"/>
    </source>
</evidence>
<dbReference type="Pfam" id="PF14014">
    <property type="entry name" value="DUF4230"/>
    <property type="match status" value="1"/>
</dbReference>
<evidence type="ECO:0000313" key="1">
    <source>
        <dbReference type="EMBL" id="MBB6226636.1"/>
    </source>
</evidence>
<proteinExistence type="predicted"/>